<reference evidence="2" key="1">
    <citation type="submission" date="2023-06" db="EMBL/GenBank/DDBJ databases">
        <authorList>
            <person name="Kurt Z."/>
        </authorList>
    </citation>
    <scope>NUCLEOTIDE SEQUENCE</scope>
</reference>
<evidence type="ECO:0000313" key="4">
    <source>
        <dbReference type="Proteomes" id="UP001642409"/>
    </source>
</evidence>
<comment type="caution">
    <text evidence="2">The sequence shown here is derived from an EMBL/GenBank/DDBJ whole genome shotgun (WGS) entry which is preliminary data.</text>
</comment>
<keyword evidence="1" id="KW-0812">Transmembrane</keyword>
<reference evidence="3 4" key="2">
    <citation type="submission" date="2024-07" db="EMBL/GenBank/DDBJ databases">
        <authorList>
            <person name="Akdeniz Z."/>
        </authorList>
    </citation>
    <scope>NUCLEOTIDE SEQUENCE [LARGE SCALE GENOMIC DNA]</scope>
</reference>
<dbReference type="EMBL" id="CAXDID020000515">
    <property type="protein sequence ID" value="CAL6098958.1"/>
    <property type="molecule type" value="Genomic_DNA"/>
</dbReference>
<dbReference type="EMBL" id="CATOUU010000665">
    <property type="protein sequence ID" value="CAI9939516.1"/>
    <property type="molecule type" value="Genomic_DNA"/>
</dbReference>
<protein>
    <submittedName>
        <fullName evidence="3">Hypothetical_protein</fullName>
    </submittedName>
</protein>
<sequence length="109" mass="12760">MSLLVNCLGYRKVKWSISIVPNLKTIRQFNPKLRREIAFSIHSPNVLMSLHIYLYILTAMAITFVIANNQWTHVAEFFNQFLCVTITWAMVKHQVEQLSNLQLQYANMC</sequence>
<organism evidence="2">
    <name type="scientific">Hexamita inflata</name>
    <dbReference type="NCBI Taxonomy" id="28002"/>
    <lineage>
        <taxon>Eukaryota</taxon>
        <taxon>Metamonada</taxon>
        <taxon>Diplomonadida</taxon>
        <taxon>Hexamitidae</taxon>
        <taxon>Hexamitinae</taxon>
        <taxon>Hexamita</taxon>
    </lineage>
</organism>
<keyword evidence="1" id="KW-1133">Transmembrane helix</keyword>
<dbReference type="AlphaFoldDB" id="A0AA86PJE8"/>
<evidence type="ECO:0000313" key="3">
    <source>
        <dbReference type="EMBL" id="CAL6098958.1"/>
    </source>
</evidence>
<proteinExistence type="predicted"/>
<keyword evidence="1" id="KW-0472">Membrane</keyword>
<dbReference type="Proteomes" id="UP001642409">
    <property type="component" value="Unassembled WGS sequence"/>
</dbReference>
<name>A0AA86PJE8_9EUKA</name>
<accession>A0AA86PJE8</accession>
<feature type="transmembrane region" description="Helical" evidence="1">
    <location>
        <begin position="52"/>
        <end position="71"/>
    </location>
</feature>
<evidence type="ECO:0000313" key="2">
    <source>
        <dbReference type="EMBL" id="CAI9939516.1"/>
    </source>
</evidence>
<keyword evidence="4" id="KW-1185">Reference proteome</keyword>
<evidence type="ECO:0000256" key="1">
    <source>
        <dbReference type="SAM" id="Phobius"/>
    </source>
</evidence>
<gene>
    <name evidence="2" type="ORF">HINF_LOCUS27161</name>
    <name evidence="3" type="ORF">HINF_LOCUS69852</name>
</gene>